<evidence type="ECO:0000259" key="3">
    <source>
        <dbReference type="PROSITE" id="PS50112"/>
    </source>
</evidence>
<gene>
    <name evidence="5" type="ORF">KK083_25500</name>
</gene>
<dbReference type="CDD" id="cd00130">
    <property type="entry name" value="PAS"/>
    <property type="match status" value="1"/>
</dbReference>
<dbReference type="InterPro" id="IPR000014">
    <property type="entry name" value="PAS"/>
</dbReference>
<evidence type="ECO:0000259" key="4">
    <source>
        <dbReference type="PROSITE" id="PS50113"/>
    </source>
</evidence>
<dbReference type="InterPro" id="IPR000700">
    <property type="entry name" value="PAS-assoc_C"/>
</dbReference>
<name>A0AAP2GQL3_9BACT</name>
<dbReference type="RefSeq" id="WP_254168754.1">
    <property type="nucleotide sequence ID" value="NZ_JAHESF010000037.1"/>
</dbReference>
<feature type="domain" description="PAC" evidence="4">
    <location>
        <begin position="471"/>
        <end position="523"/>
    </location>
</feature>
<evidence type="ECO:0000313" key="6">
    <source>
        <dbReference type="Proteomes" id="UP001319200"/>
    </source>
</evidence>
<comment type="caution">
    <text evidence="5">The sequence shown here is derived from an EMBL/GenBank/DDBJ whole genome shotgun (WGS) entry which is preliminary data.</text>
</comment>
<evidence type="ECO:0000256" key="1">
    <source>
        <dbReference type="SAM" id="Coils"/>
    </source>
</evidence>
<dbReference type="PROSITE" id="PS50113">
    <property type="entry name" value="PAC"/>
    <property type="match status" value="1"/>
</dbReference>
<dbReference type="PANTHER" id="PTHR44757">
    <property type="entry name" value="DIGUANYLATE CYCLASE DGCP"/>
    <property type="match status" value="1"/>
</dbReference>
<dbReference type="EMBL" id="JAHESF010000037">
    <property type="protein sequence ID" value="MBT1700268.1"/>
    <property type="molecule type" value="Genomic_DNA"/>
</dbReference>
<evidence type="ECO:0000313" key="5">
    <source>
        <dbReference type="EMBL" id="MBT1700268.1"/>
    </source>
</evidence>
<dbReference type="PANTHER" id="PTHR44757:SF2">
    <property type="entry name" value="BIOFILM ARCHITECTURE MAINTENANCE PROTEIN MBAA"/>
    <property type="match status" value="1"/>
</dbReference>
<dbReference type="SUPFAM" id="SSF55781">
    <property type="entry name" value="GAF domain-like"/>
    <property type="match status" value="1"/>
</dbReference>
<dbReference type="InterPro" id="IPR035965">
    <property type="entry name" value="PAS-like_dom_sf"/>
</dbReference>
<dbReference type="InterPro" id="IPR029016">
    <property type="entry name" value="GAF-like_dom_sf"/>
</dbReference>
<keyword evidence="2" id="KW-0812">Transmembrane</keyword>
<dbReference type="Gene3D" id="3.30.450.20">
    <property type="entry name" value="PAS domain"/>
    <property type="match status" value="1"/>
</dbReference>
<accession>A0AAP2GQL3</accession>
<dbReference type="Gene3D" id="6.10.340.10">
    <property type="match status" value="1"/>
</dbReference>
<dbReference type="Gene3D" id="3.30.450.40">
    <property type="match status" value="1"/>
</dbReference>
<dbReference type="AlphaFoldDB" id="A0AAP2GQL3"/>
<dbReference type="Proteomes" id="UP001319200">
    <property type="component" value="Unassembled WGS sequence"/>
</dbReference>
<sequence length="619" mass="70201">MSPKSVRSKLLLLTFSIFLLLLISFGYLLVLVNQGSAAIEAVSAQSPSEALTALAERTAMLRTGIVVSGLIITAFLLAGGFWIFRSLMRSLEAPGKLLNNLVQGDTSMSVKPTQDEFAGIIHAANQLGENLKQSSNFAQSIGEGNFDFDFKPVSEQDMLGNSLVQMREKLKNIAETDKKRNWTTEGLAMFSELIRKGGDQKKLSDTLISELVKYTKSNQGGLFILNRDNENDPYLELIACYAYDRKKYLTKRIELGTGMLGQCFLEGQPVFLTKIPKDYVTITSGLGNSNPNCLLLMPLKLNDVTEGVIELASFKKYEPHEVEFVQRIGESIASAIASTRVTEHTRRMLAESQQQSEEMRSQEEEMRQNMEEMQATQEAMERQTAEIKKMQVNLELEKSMFNVLMEFLPDRITYKDTESRIMRINKAKAQRINMTPEEVVGKTDYDFFSREHAEKAMSEEKALIDSGKPLVDIEERLVFNNGDTAWVSTSRIPFRNEHNRVTGMFIITKDITKLKIAELSLKDRESIIQRIFKTLPVLHYKVDKDRKITDAWTGEGATTIEPSSIISKNLQETFPQVYHHLEDAGFPEQQLVYEDDKLTHYIFNDSVHPGAYWIFALKK</sequence>
<dbReference type="Pfam" id="PF08448">
    <property type="entry name" value="PAS_4"/>
    <property type="match status" value="1"/>
</dbReference>
<dbReference type="InterPro" id="IPR003018">
    <property type="entry name" value="GAF"/>
</dbReference>
<dbReference type="Pfam" id="PF13185">
    <property type="entry name" value="GAF_2"/>
    <property type="match status" value="1"/>
</dbReference>
<evidence type="ECO:0000256" key="2">
    <source>
        <dbReference type="SAM" id="Phobius"/>
    </source>
</evidence>
<keyword evidence="2" id="KW-0472">Membrane</keyword>
<reference evidence="5 6" key="1">
    <citation type="submission" date="2021-05" db="EMBL/GenBank/DDBJ databases">
        <title>A Polyphasic approach of four new species of the genus Ohtaekwangia: Ohtaekwangia histidinii sp. nov., Ohtaekwangia cretensis sp. nov., Ohtaekwangia indiensis sp. nov., Ohtaekwangia reichenbachii sp. nov. from diverse environment.</title>
        <authorList>
            <person name="Octaviana S."/>
        </authorList>
    </citation>
    <scope>NUCLEOTIDE SEQUENCE [LARGE SCALE GENOMIC DNA]</scope>
    <source>
        <strain evidence="5 6">PWU4</strain>
    </source>
</reference>
<dbReference type="InterPro" id="IPR052155">
    <property type="entry name" value="Biofilm_reg_signaling"/>
</dbReference>
<dbReference type="PROSITE" id="PS50112">
    <property type="entry name" value="PAS"/>
    <property type="match status" value="1"/>
</dbReference>
<feature type="transmembrane region" description="Helical" evidence="2">
    <location>
        <begin position="65"/>
        <end position="84"/>
    </location>
</feature>
<dbReference type="InterPro" id="IPR013656">
    <property type="entry name" value="PAS_4"/>
</dbReference>
<keyword evidence="1" id="KW-0175">Coiled coil</keyword>
<keyword evidence="6" id="KW-1185">Reference proteome</keyword>
<dbReference type="SMART" id="SM00065">
    <property type="entry name" value="GAF"/>
    <property type="match status" value="1"/>
</dbReference>
<proteinExistence type="predicted"/>
<dbReference type="NCBIfam" id="TIGR00229">
    <property type="entry name" value="sensory_box"/>
    <property type="match status" value="1"/>
</dbReference>
<protein>
    <submittedName>
        <fullName evidence="5">PAS domain-containing protein</fullName>
    </submittedName>
</protein>
<keyword evidence="2" id="KW-1133">Transmembrane helix</keyword>
<dbReference type="SUPFAM" id="SSF55785">
    <property type="entry name" value="PYP-like sensor domain (PAS domain)"/>
    <property type="match status" value="1"/>
</dbReference>
<feature type="domain" description="PAS" evidence="3">
    <location>
        <begin position="397"/>
        <end position="467"/>
    </location>
</feature>
<feature type="coiled-coil region" evidence="1">
    <location>
        <begin position="349"/>
        <end position="400"/>
    </location>
</feature>
<organism evidence="5 6">
    <name type="scientific">Chryseosolibacter histidini</name>
    <dbReference type="NCBI Taxonomy" id="2782349"/>
    <lineage>
        <taxon>Bacteria</taxon>
        <taxon>Pseudomonadati</taxon>
        <taxon>Bacteroidota</taxon>
        <taxon>Cytophagia</taxon>
        <taxon>Cytophagales</taxon>
        <taxon>Chryseotaleaceae</taxon>
        <taxon>Chryseosolibacter</taxon>
    </lineage>
</organism>